<evidence type="ECO:0000313" key="3">
    <source>
        <dbReference type="EMBL" id="OXM65631.1"/>
    </source>
</evidence>
<keyword evidence="2" id="KW-0812">Transmembrane</keyword>
<protein>
    <submittedName>
        <fullName evidence="3">Peptidase M16</fullName>
    </submittedName>
</protein>
<organism evidence="3 4">
    <name type="scientific">Amycolatopsis vastitatis</name>
    <dbReference type="NCBI Taxonomy" id="1905142"/>
    <lineage>
        <taxon>Bacteria</taxon>
        <taxon>Bacillati</taxon>
        <taxon>Actinomycetota</taxon>
        <taxon>Actinomycetes</taxon>
        <taxon>Pseudonocardiales</taxon>
        <taxon>Pseudonocardiaceae</taxon>
        <taxon>Amycolatopsis</taxon>
    </lineage>
</organism>
<feature type="region of interest" description="Disordered" evidence="1">
    <location>
        <begin position="466"/>
        <end position="497"/>
    </location>
</feature>
<gene>
    <name evidence="3" type="ORF">CF165_22285</name>
</gene>
<dbReference type="EMBL" id="NMUL01000022">
    <property type="protein sequence ID" value="OXM65631.1"/>
    <property type="molecule type" value="Genomic_DNA"/>
</dbReference>
<evidence type="ECO:0000256" key="2">
    <source>
        <dbReference type="SAM" id="Phobius"/>
    </source>
</evidence>
<comment type="caution">
    <text evidence="3">The sequence shown here is derived from an EMBL/GenBank/DDBJ whole genome shotgun (WGS) entry which is preliminary data.</text>
</comment>
<keyword evidence="2" id="KW-1133">Transmembrane helix</keyword>
<dbReference type="OrthoDB" id="3798591at2"/>
<keyword evidence="4" id="KW-1185">Reference proteome</keyword>
<dbReference type="RefSeq" id="WP_093949484.1">
    <property type="nucleotide sequence ID" value="NZ_NMUL01000022.1"/>
</dbReference>
<feature type="transmembrane region" description="Helical" evidence="2">
    <location>
        <begin position="528"/>
        <end position="549"/>
    </location>
</feature>
<feature type="transmembrane region" description="Helical" evidence="2">
    <location>
        <begin position="500"/>
        <end position="522"/>
    </location>
</feature>
<dbReference type="GO" id="GO:0046872">
    <property type="term" value="F:metal ion binding"/>
    <property type="evidence" value="ECO:0007669"/>
    <property type="project" value="InterPro"/>
</dbReference>
<dbReference type="SUPFAM" id="SSF63411">
    <property type="entry name" value="LuxS/MPP-like metallohydrolase"/>
    <property type="match status" value="2"/>
</dbReference>
<keyword evidence="2" id="KW-0472">Membrane</keyword>
<proteinExistence type="predicted"/>
<dbReference type="Gene3D" id="3.30.830.10">
    <property type="entry name" value="Metalloenzyme, LuxS/M16 peptidase-like"/>
    <property type="match status" value="2"/>
</dbReference>
<evidence type="ECO:0000313" key="4">
    <source>
        <dbReference type="Proteomes" id="UP000215199"/>
    </source>
</evidence>
<sequence length="553" mass="58426">MLSAFDIDGIPAVAAKRAGPLTAGMVFRVGRADETLATAGITHLVEHLALHRFGLGDYHFNGATAPDHTYFEMQGSESEVVSFLEGVCASLGNLPMDRLETEKSILRTEEAGRGGGGSLFRHRYGAQGYGLVDYLELGVPRLRPAEVAHWARTWFTRENAALWVAGESVPSGLRLSLPPGVRRPIPARPAVLSRTPAYFAQGSGEVAFSAVVRQGSAAQIFAKVLERELFRALRQEGGYSYQASTSYQLRGDGFAEILGVADALPDKQAAVVGGIIDVLAQVKAGRIDPRDIETVRGQAESALYGVDADVARLPQHAARLLSGRPLRTPEERIAELRSVSVADVHAVAVEVCGSVLLRVPSGRSADWAGYAEVPLCSAAAVEGTRFPAYNKVNTHLIAGPEGCSIQTPDGPSTVRFADCAAMLAWPDGGRRLIGTDGRTVTIEPTLFAGLAPEAVAAIDVAVGPHRTLPQPARRPEEVPRPAAAASTRPPAPSSPKRGSIAFTVTASIVGGFALLTTAGLAMDPATDSAGWIGAGVIWLIAGLFAFLAVRRRR</sequence>
<evidence type="ECO:0000256" key="1">
    <source>
        <dbReference type="SAM" id="MobiDB-lite"/>
    </source>
</evidence>
<dbReference type="Proteomes" id="UP000215199">
    <property type="component" value="Unassembled WGS sequence"/>
</dbReference>
<name>A0A229T3U8_9PSEU</name>
<dbReference type="AlphaFoldDB" id="A0A229T3U8"/>
<accession>A0A229T3U8</accession>
<reference evidence="4" key="1">
    <citation type="submission" date="2017-07" db="EMBL/GenBank/DDBJ databases">
        <title>Comparative genome mining reveals phylogenetic distribution patterns of secondary metabolites in Amycolatopsis.</title>
        <authorList>
            <person name="Adamek M."/>
            <person name="Alanjary M."/>
            <person name="Sales-Ortells H."/>
            <person name="Goodfellow M."/>
            <person name="Bull A.T."/>
            <person name="Kalinowski J."/>
            <person name="Ziemert N."/>
        </authorList>
    </citation>
    <scope>NUCLEOTIDE SEQUENCE [LARGE SCALE GENOMIC DNA]</scope>
    <source>
        <strain evidence="4">H5</strain>
    </source>
</reference>
<dbReference type="InterPro" id="IPR011249">
    <property type="entry name" value="Metalloenz_LuxS/M16"/>
</dbReference>